<organism evidence="2 3">
    <name type="scientific">Ciceribacter sichuanensis</name>
    <dbReference type="NCBI Taxonomy" id="2949647"/>
    <lineage>
        <taxon>Bacteria</taxon>
        <taxon>Pseudomonadati</taxon>
        <taxon>Pseudomonadota</taxon>
        <taxon>Alphaproteobacteria</taxon>
        <taxon>Hyphomicrobiales</taxon>
        <taxon>Rhizobiaceae</taxon>
        <taxon>Ciceribacter</taxon>
    </lineage>
</organism>
<name>A0AAJ1F4W3_9HYPH</name>
<sequence>MRNDRDQNDKSQNDRSDDDAGAVRQTHELWRADVHEREVRLAATLAAAPYRCRIRKCRRDEGCSGPMVPSAYQAVAVEAQRMLGFSGDAVSRLPLCLAEIDEASFRRCMTQLPYLRERLGLVKLPRYDRRLRGRPWSPCDKASDGPDRS</sequence>
<feature type="compositionally biased region" description="Basic and acidic residues" evidence="1">
    <location>
        <begin position="1"/>
        <end position="15"/>
    </location>
</feature>
<accession>A0AAJ1F4W3</accession>
<gene>
    <name evidence="2" type="ORF">NBH21_00060</name>
</gene>
<proteinExistence type="predicted"/>
<comment type="caution">
    <text evidence="2">The sequence shown here is derived from an EMBL/GenBank/DDBJ whole genome shotgun (WGS) entry which is preliminary data.</text>
</comment>
<evidence type="ECO:0000313" key="3">
    <source>
        <dbReference type="Proteomes" id="UP001155380"/>
    </source>
</evidence>
<evidence type="ECO:0000256" key="1">
    <source>
        <dbReference type="SAM" id="MobiDB-lite"/>
    </source>
</evidence>
<protein>
    <submittedName>
        <fullName evidence="2">Uncharacterized protein</fullName>
    </submittedName>
</protein>
<dbReference type="AlphaFoldDB" id="A0AAJ1F4W3"/>
<evidence type="ECO:0000313" key="2">
    <source>
        <dbReference type="EMBL" id="MCO5955147.1"/>
    </source>
</evidence>
<dbReference type="Proteomes" id="UP001155380">
    <property type="component" value="Unassembled WGS sequence"/>
</dbReference>
<dbReference type="RefSeq" id="WP_250912828.1">
    <property type="nucleotide sequence ID" value="NZ_JAMXLX010000001.1"/>
</dbReference>
<reference evidence="2" key="1">
    <citation type="submission" date="2022-06" db="EMBL/GenBank/DDBJ databases">
        <authorList>
            <person name="Sun Q."/>
        </authorList>
    </citation>
    <scope>NUCLEOTIDE SEQUENCE</scope>
    <source>
        <strain evidence="2">S101</strain>
    </source>
</reference>
<feature type="region of interest" description="Disordered" evidence="1">
    <location>
        <begin position="1"/>
        <end position="23"/>
    </location>
</feature>
<dbReference type="EMBL" id="JAMXLX010000001">
    <property type="protein sequence ID" value="MCO5955147.1"/>
    <property type="molecule type" value="Genomic_DNA"/>
</dbReference>